<protein>
    <submittedName>
        <fullName evidence="2">Uncharacterized protein</fullName>
    </submittedName>
</protein>
<proteinExistence type="predicted"/>
<comment type="caution">
    <text evidence="2">The sequence shown here is derived from an EMBL/GenBank/DDBJ whole genome shotgun (WGS) entry which is preliminary data.</text>
</comment>
<dbReference type="EMBL" id="MCGO01000032">
    <property type="protein sequence ID" value="ORY41410.1"/>
    <property type="molecule type" value="Genomic_DNA"/>
</dbReference>
<feature type="region of interest" description="Disordered" evidence="1">
    <location>
        <begin position="1"/>
        <end position="74"/>
    </location>
</feature>
<sequence length="217" mass="23984">MSKASLLHSRSSKLGSVLSTPERSNSRETVADSGLEATLRRGPTRKSQTLNNRRSNLMTTPMTFDAPAQESPLARHDSISLPASNDFTTVASRFKTLLSSTRSSSRSKQDESSSNFGIEVNSLEQAPKPLSFLSFALKSSRDSSNSSSDDFGQLKPNQRSWRQSITDQVTNSFFSISRPKSIVMNDAGVETAKVPERDLNLNLKDQYSMLLYNKPQL</sequence>
<feature type="region of interest" description="Disordered" evidence="1">
    <location>
        <begin position="143"/>
        <end position="162"/>
    </location>
</feature>
<feature type="compositionally biased region" description="Polar residues" evidence="1">
    <location>
        <begin position="45"/>
        <end position="62"/>
    </location>
</feature>
<reference evidence="2 3" key="1">
    <citation type="submission" date="2016-07" db="EMBL/GenBank/DDBJ databases">
        <title>Pervasive Adenine N6-methylation of Active Genes in Fungi.</title>
        <authorList>
            <consortium name="DOE Joint Genome Institute"/>
            <person name="Mondo S.J."/>
            <person name="Dannebaum R.O."/>
            <person name="Kuo R.C."/>
            <person name="Labutti K."/>
            <person name="Haridas S."/>
            <person name="Kuo A."/>
            <person name="Salamov A."/>
            <person name="Ahrendt S.R."/>
            <person name="Lipzen A."/>
            <person name="Sullivan W."/>
            <person name="Andreopoulos W.B."/>
            <person name="Clum A."/>
            <person name="Lindquist E."/>
            <person name="Daum C."/>
            <person name="Ramamoorthy G.K."/>
            <person name="Gryganskyi A."/>
            <person name="Culley D."/>
            <person name="Magnuson J.K."/>
            <person name="James T.Y."/>
            <person name="O'Malley M.A."/>
            <person name="Stajich J.E."/>
            <person name="Spatafora J.W."/>
            <person name="Visel A."/>
            <person name="Grigoriev I.V."/>
        </authorList>
    </citation>
    <scope>NUCLEOTIDE SEQUENCE [LARGE SCALE GENOMIC DNA]</scope>
    <source>
        <strain evidence="2 3">JEL800</strain>
    </source>
</reference>
<dbReference type="Proteomes" id="UP000193642">
    <property type="component" value="Unassembled WGS sequence"/>
</dbReference>
<evidence type="ECO:0000256" key="1">
    <source>
        <dbReference type="SAM" id="MobiDB-lite"/>
    </source>
</evidence>
<gene>
    <name evidence="2" type="ORF">BCR33DRAFT_739886</name>
</gene>
<accession>A0A1Y2C2Z9</accession>
<keyword evidence="3" id="KW-1185">Reference proteome</keyword>
<evidence type="ECO:0000313" key="3">
    <source>
        <dbReference type="Proteomes" id="UP000193642"/>
    </source>
</evidence>
<dbReference type="AlphaFoldDB" id="A0A1Y2C2Z9"/>
<feature type="compositionally biased region" description="Polar residues" evidence="1">
    <location>
        <begin position="8"/>
        <end position="23"/>
    </location>
</feature>
<organism evidence="2 3">
    <name type="scientific">Rhizoclosmatium globosum</name>
    <dbReference type="NCBI Taxonomy" id="329046"/>
    <lineage>
        <taxon>Eukaryota</taxon>
        <taxon>Fungi</taxon>
        <taxon>Fungi incertae sedis</taxon>
        <taxon>Chytridiomycota</taxon>
        <taxon>Chytridiomycota incertae sedis</taxon>
        <taxon>Chytridiomycetes</taxon>
        <taxon>Chytridiales</taxon>
        <taxon>Chytriomycetaceae</taxon>
        <taxon>Rhizoclosmatium</taxon>
    </lineage>
</organism>
<evidence type="ECO:0000313" key="2">
    <source>
        <dbReference type="EMBL" id="ORY41410.1"/>
    </source>
</evidence>
<name>A0A1Y2C2Z9_9FUNG</name>